<evidence type="ECO:0000313" key="3">
    <source>
        <dbReference type="Proteomes" id="UP000683360"/>
    </source>
</evidence>
<organism evidence="2 3">
    <name type="scientific">Mytilus edulis</name>
    <name type="common">Blue mussel</name>
    <dbReference type="NCBI Taxonomy" id="6550"/>
    <lineage>
        <taxon>Eukaryota</taxon>
        <taxon>Metazoa</taxon>
        <taxon>Spiralia</taxon>
        <taxon>Lophotrochozoa</taxon>
        <taxon>Mollusca</taxon>
        <taxon>Bivalvia</taxon>
        <taxon>Autobranchia</taxon>
        <taxon>Pteriomorphia</taxon>
        <taxon>Mytilida</taxon>
        <taxon>Mytiloidea</taxon>
        <taxon>Mytilidae</taxon>
        <taxon>Mytilinae</taxon>
        <taxon>Mytilus</taxon>
    </lineage>
</organism>
<dbReference type="OrthoDB" id="10364214at2759"/>
<keyword evidence="1" id="KW-0812">Transmembrane</keyword>
<keyword evidence="1" id="KW-1133">Transmembrane helix</keyword>
<dbReference type="Proteomes" id="UP000683360">
    <property type="component" value="Unassembled WGS sequence"/>
</dbReference>
<keyword evidence="2" id="KW-0808">Transferase</keyword>
<feature type="transmembrane region" description="Helical" evidence="1">
    <location>
        <begin position="290"/>
        <end position="313"/>
    </location>
</feature>
<dbReference type="EMBL" id="CAJPWZ010002956">
    <property type="protein sequence ID" value="CAG2248986.1"/>
    <property type="molecule type" value="Genomic_DNA"/>
</dbReference>
<name>A0A8S3UYF0_MYTED</name>
<keyword evidence="3" id="KW-1185">Reference proteome</keyword>
<dbReference type="Gene3D" id="1.10.287.950">
    <property type="entry name" value="Methyl-accepting chemotaxis protein"/>
    <property type="match status" value="1"/>
</dbReference>
<dbReference type="GO" id="GO:0061630">
    <property type="term" value="F:ubiquitin protein ligase activity"/>
    <property type="evidence" value="ECO:0007669"/>
    <property type="project" value="UniProtKB-EC"/>
</dbReference>
<evidence type="ECO:0000313" key="2">
    <source>
        <dbReference type="EMBL" id="CAG2248986.1"/>
    </source>
</evidence>
<sequence length="315" mass="35292">MKNRPLDEQLCKQYYIHLSDVNKRFEEIGDTLQEMNTSMQGISTIVNGMNTTLQGIGWNLHGMDGSVQKVNTTLQGLERSIQGGSATLQEMNSSIQTINIAVQGIPVMNDAIQKLVYYAENGGSHTCQRQTPDIQRQERETYKLGQDIFYQHHQFNIENICKYDKAVITDDGQIVCIILTKSSMGIYNTDGSHVGSIQLQGWPFDITVINNSVVAVILFFYQGIEIWDIRNKQRVKSIQLSSPCLSITTTNNKLVAGCRKRLLIIDPQTEKVEKTIDIGDCIPNTLCGLVMVYFTQMIIIITCTIAGTLITGFPK</sequence>
<dbReference type="SUPFAM" id="SSF50978">
    <property type="entry name" value="WD40 repeat-like"/>
    <property type="match status" value="1"/>
</dbReference>
<keyword evidence="2" id="KW-0012">Acyltransferase</keyword>
<gene>
    <name evidence="2" type="ORF">MEDL_60787</name>
</gene>
<keyword evidence="1" id="KW-0472">Membrane</keyword>
<evidence type="ECO:0000256" key="1">
    <source>
        <dbReference type="SAM" id="Phobius"/>
    </source>
</evidence>
<dbReference type="AlphaFoldDB" id="A0A8S3UYF0"/>
<dbReference type="EC" id="2.3.2.27" evidence="2"/>
<proteinExistence type="predicted"/>
<protein>
    <submittedName>
        <fullName evidence="2">TRAF7</fullName>
        <ecNumber evidence="2">2.3.2.27</ecNumber>
    </submittedName>
</protein>
<dbReference type="InterPro" id="IPR036322">
    <property type="entry name" value="WD40_repeat_dom_sf"/>
</dbReference>
<dbReference type="SUPFAM" id="SSF58104">
    <property type="entry name" value="Methyl-accepting chemotaxis protein (MCP) signaling domain"/>
    <property type="match status" value="1"/>
</dbReference>
<comment type="caution">
    <text evidence="2">The sequence shown here is derived from an EMBL/GenBank/DDBJ whole genome shotgun (WGS) entry which is preliminary data.</text>
</comment>
<reference evidence="2" key="1">
    <citation type="submission" date="2021-03" db="EMBL/GenBank/DDBJ databases">
        <authorList>
            <person name="Bekaert M."/>
        </authorList>
    </citation>
    <scope>NUCLEOTIDE SEQUENCE</scope>
</reference>
<accession>A0A8S3UYF0</accession>